<comment type="caution">
    <text evidence="5">The sequence shown here is derived from an EMBL/GenBank/DDBJ whole genome shotgun (WGS) entry which is preliminary data.</text>
</comment>
<evidence type="ECO:0000313" key="5">
    <source>
        <dbReference type="EMBL" id="GGK61338.1"/>
    </source>
</evidence>
<gene>
    <name evidence="5" type="ORF">GCM10011509_07120</name>
</gene>
<sequence>MPPSDPSVLPEQVPGAEPLPRRAGELATRATQRMAAERAWFRTLSPDDRSWVSLVAQAGINALLGWYAAGAQEGTVPGEVFAAAPRSLAQTISLRQALDLTRTAIATVEDAVPELVEAEEQPRLREAVLRYSRDVAFAAAAVYARAAEQRGGWDARLESLVVHAVVRGEADETLASRAAELGWEDVTGVVVVAGSLPDGESGPALTVLRDAARRLGREALTAALGSRLVCILGGSREPLEDAARLAAHFGPGPVVVGPRVPHLFAAGRSARAALSGCDACPAWTAAPRPVAADELLPERALLGEVPARRMLVDRVYRPLRDDSATLLETVQTYLDNGRALEATARELFLHPNTVRYRLRKVGDVVGLDAHTPRDAWVLQVALALGRATEQLGTRRGRR</sequence>
<dbReference type="PANTHER" id="PTHR33744:SF7">
    <property type="entry name" value="PUCR FAMILY TRANSCRIPTIONAL REGULATOR"/>
    <property type="match status" value="1"/>
</dbReference>
<feature type="domain" description="PucR C-terminal helix-turn-helix" evidence="3">
    <location>
        <begin position="326"/>
        <end position="383"/>
    </location>
</feature>
<evidence type="ECO:0000259" key="3">
    <source>
        <dbReference type="Pfam" id="PF13556"/>
    </source>
</evidence>
<dbReference type="Pfam" id="PF17853">
    <property type="entry name" value="GGDEF_2"/>
    <property type="match status" value="1"/>
</dbReference>
<dbReference type="InterPro" id="IPR041522">
    <property type="entry name" value="CdaR_GGDEF"/>
</dbReference>
<comment type="similarity">
    <text evidence="1">Belongs to the CdaR family.</text>
</comment>
<dbReference type="InterPro" id="IPR025736">
    <property type="entry name" value="PucR_C-HTH_dom"/>
</dbReference>
<dbReference type="Pfam" id="PF13556">
    <property type="entry name" value="HTH_30"/>
    <property type="match status" value="1"/>
</dbReference>
<feature type="region of interest" description="Disordered" evidence="2">
    <location>
        <begin position="1"/>
        <end position="27"/>
    </location>
</feature>
<feature type="domain" description="CdaR GGDEF-like" evidence="4">
    <location>
        <begin position="168"/>
        <end position="275"/>
    </location>
</feature>
<dbReference type="Proteomes" id="UP000662111">
    <property type="component" value="Unassembled WGS sequence"/>
</dbReference>
<evidence type="ECO:0000313" key="6">
    <source>
        <dbReference type="Proteomes" id="UP000662111"/>
    </source>
</evidence>
<evidence type="ECO:0000259" key="4">
    <source>
        <dbReference type="Pfam" id="PF17853"/>
    </source>
</evidence>
<evidence type="ECO:0000256" key="2">
    <source>
        <dbReference type="SAM" id="MobiDB-lite"/>
    </source>
</evidence>
<dbReference type="RefSeq" id="WP_022920775.1">
    <property type="nucleotide sequence ID" value="NZ_BMLB01000002.1"/>
</dbReference>
<organism evidence="5 6">
    <name type="scientific">Ornithinimicrobium pekingense</name>
    <dbReference type="NCBI Taxonomy" id="384677"/>
    <lineage>
        <taxon>Bacteria</taxon>
        <taxon>Bacillati</taxon>
        <taxon>Actinomycetota</taxon>
        <taxon>Actinomycetes</taxon>
        <taxon>Micrococcales</taxon>
        <taxon>Ornithinimicrobiaceae</taxon>
        <taxon>Ornithinimicrobium</taxon>
    </lineage>
</organism>
<dbReference type="InterPro" id="IPR051448">
    <property type="entry name" value="CdaR-like_regulators"/>
</dbReference>
<dbReference type="InterPro" id="IPR042070">
    <property type="entry name" value="PucR_C-HTH_sf"/>
</dbReference>
<reference evidence="6" key="1">
    <citation type="journal article" date="2019" name="Int. J. Syst. Evol. Microbiol.">
        <title>The Global Catalogue of Microorganisms (GCM) 10K type strain sequencing project: providing services to taxonomists for standard genome sequencing and annotation.</title>
        <authorList>
            <consortium name="The Broad Institute Genomics Platform"/>
            <consortium name="The Broad Institute Genome Sequencing Center for Infectious Disease"/>
            <person name="Wu L."/>
            <person name="Ma J."/>
        </authorList>
    </citation>
    <scope>NUCLEOTIDE SEQUENCE [LARGE SCALE GENOMIC DNA]</scope>
    <source>
        <strain evidence="6">CGMCC 1.5362</strain>
    </source>
</reference>
<accession>A0ABQ2F5L6</accession>
<dbReference type="EMBL" id="BMLB01000002">
    <property type="protein sequence ID" value="GGK61338.1"/>
    <property type="molecule type" value="Genomic_DNA"/>
</dbReference>
<proteinExistence type="inferred from homology"/>
<keyword evidence="6" id="KW-1185">Reference proteome</keyword>
<protein>
    <submittedName>
        <fullName evidence="5">PucR family transcriptional regulator</fullName>
    </submittedName>
</protein>
<name>A0ABQ2F5L6_9MICO</name>
<evidence type="ECO:0000256" key="1">
    <source>
        <dbReference type="ARBA" id="ARBA00006754"/>
    </source>
</evidence>
<dbReference type="PANTHER" id="PTHR33744">
    <property type="entry name" value="CARBOHYDRATE DIACID REGULATOR"/>
    <property type="match status" value="1"/>
</dbReference>
<dbReference type="Gene3D" id="1.10.10.2840">
    <property type="entry name" value="PucR C-terminal helix-turn-helix domain"/>
    <property type="match status" value="1"/>
</dbReference>